<gene>
    <name evidence="2" type="ORF">M406DRAFT_66675</name>
</gene>
<comment type="caution">
    <text evidence="2">The sequence shown here is derived from an EMBL/GenBank/DDBJ whole genome shotgun (WGS) entry which is preliminary data.</text>
</comment>
<organism evidence="2 3">
    <name type="scientific">Cryphonectria parasitica (strain ATCC 38755 / EP155)</name>
    <dbReference type="NCBI Taxonomy" id="660469"/>
    <lineage>
        <taxon>Eukaryota</taxon>
        <taxon>Fungi</taxon>
        <taxon>Dikarya</taxon>
        <taxon>Ascomycota</taxon>
        <taxon>Pezizomycotina</taxon>
        <taxon>Sordariomycetes</taxon>
        <taxon>Sordariomycetidae</taxon>
        <taxon>Diaporthales</taxon>
        <taxon>Cryphonectriaceae</taxon>
        <taxon>Cryphonectria-Endothia species complex</taxon>
        <taxon>Cryphonectria</taxon>
    </lineage>
</organism>
<evidence type="ECO:0000256" key="1">
    <source>
        <dbReference type="SAM" id="MobiDB-lite"/>
    </source>
</evidence>
<sequence>MAPEAKINELRAQCDEIDQTLMIAREKQRAIYNIAMELAVLGFPDESDKALDDLAQVDSMMRDMEMMSVSLNMELLLLSDQLLASLSESIVPFPYDSSQLPLTKEDSEEWSSRHRRQRGMQ</sequence>
<dbReference type="AlphaFoldDB" id="A0A9P4YB53"/>
<evidence type="ECO:0000313" key="2">
    <source>
        <dbReference type="EMBL" id="KAF3770257.1"/>
    </source>
</evidence>
<feature type="region of interest" description="Disordered" evidence="1">
    <location>
        <begin position="94"/>
        <end position="121"/>
    </location>
</feature>
<dbReference type="RefSeq" id="XP_040781218.1">
    <property type="nucleotide sequence ID" value="XM_040925012.1"/>
</dbReference>
<dbReference type="GeneID" id="63842141"/>
<dbReference type="Proteomes" id="UP000803844">
    <property type="component" value="Unassembled WGS sequence"/>
</dbReference>
<accession>A0A9P4YB53</accession>
<reference evidence="2" key="1">
    <citation type="journal article" date="2020" name="Phytopathology">
        <title>Genome sequence of the chestnut blight fungus Cryphonectria parasitica EP155: A fundamental resource for an archetypical invasive plant pathogen.</title>
        <authorList>
            <person name="Crouch J.A."/>
            <person name="Dawe A."/>
            <person name="Aerts A."/>
            <person name="Barry K."/>
            <person name="Churchill A.C.L."/>
            <person name="Grimwood J."/>
            <person name="Hillman B."/>
            <person name="Milgroom M.G."/>
            <person name="Pangilinan J."/>
            <person name="Smith M."/>
            <person name="Salamov A."/>
            <person name="Schmutz J."/>
            <person name="Yadav J."/>
            <person name="Grigoriev I.V."/>
            <person name="Nuss D."/>
        </authorList>
    </citation>
    <scope>NUCLEOTIDE SEQUENCE</scope>
    <source>
        <strain evidence="2">EP155</strain>
    </source>
</reference>
<protein>
    <submittedName>
        <fullName evidence="2">Uncharacterized protein</fullName>
    </submittedName>
</protein>
<evidence type="ECO:0000313" key="3">
    <source>
        <dbReference type="Proteomes" id="UP000803844"/>
    </source>
</evidence>
<proteinExistence type="predicted"/>
<name>A0A9P4YB53_CRYP1</name>
<keyword evidence="3" id="KW-1185">Reference proteome</keyword>
<dbReference type="EMBL" id="MU032344">
    <property type="protein sequence ID" value="KAF3770257.1"/>
    <property type="molecule type" value="Genomic_DNA"/>
</dbReference>